<keyword evidence="3" id="KW-1185">Reference proteome</keyword>
<feature type="region of interest" description="Disordered" evidence="1">
    <location>
        <begin position="16"/>
        <end position="55"/>
    </location>
</feature>
<proteinExistence type="predicted"/>
<feature type="compositionally biased region" description="Basic and acidic residues" evidence="1">
    <location>
        <begin position="16"/>
        <end position="29"/>
    </location>
</feature>
<dbReference type="Proteomes" id="UP000011185">
    <property type="component" value="Unassembled WGS sequence"/>
</dbReference>
<feature type="non-terminal residue" evidence="2">
    <location>
        <position position="1"/>
    </location>
</feature>
<dbReference type="EMBL" id="JH994035">
    <property type="protein sequence ID" value="ELQ74606.1"/>
    <property type="molecule type" value="Genomic_DNA"/>
</dbReference>
<dbReference type="VEuPathDB" id="MicrosporidiaDB:THOM_2520"/>
<evidence type="ECO:0000313" key="2">
    <source>
        <dbReference type="EMBL" id="ELQ74606.1"/>
    </source>
</evidence>
<accession>L7JU85</accession>
<reference evidence="2 3" key="1">
    <citation type="journal article" date="2012" name="PLoS Pathog.">
        <title>The genome of the obligate intracellular parasite Trachipleistophora hominis: new insights into microsporidian genome dynamics and reductive evolution.</title>
        <authorList>
            <person name="Heinz E."/>
            <person name="Williams T.A."/>
            <person name="Nakjang S."/>
            <person name="Noel C.J."/>
            <person name="Swan D.C."/>
            <person name="Goldberg A.V."/>
            <person name="Harris S.R."/>
            <person name="Weinmaier T."/>
            <person name="Markert S."/>
            <person name="Becher D."/>
            <person name="Bernhardt J."/>
            <person name="Dagan T."/>
            <person name="Hacker C."/>
            <person name="Lucocq J.M."/>
            <person name="Schweder T."/>
            <person name="Rattei T."/>
            <person name="Hall N."/>
            <person name="Hirt R.P."/>
            <person name="Embley T.M."/>
        </authorList>
    </citation>
    <scope>NUCLEOTIDE SEQUENCE [LARGE SCALE GENOMIC DNA]</scope>
</reference>
<evidence type="ECO:0000313" key="3">
    <source>
        <dbReference type="Proteomes" id="UP000011185"/>
    </source>
</evidence>
<gene>
    <name evidence="2" type="ORF">THOM_2520</name>
</gene>
<name>L7JU85_TRAHO</name>
<dbReference type="AlphaFoldDB" id="L7JU85"/>
<protein>
    <submittedName>
        <fullName evidence="2">Uncharacterized protein</fullName>
    </submittedName>
</protein>
<sequence>VEMECKMNTEEVLEARRDQGLTTSGHHEELEQEETEEILTGQDVHDVPSKGGMFT</sequence>
<evidence type="ECO:0000256" key="1">
    <source>
        <dbReference type="SAM" id="MobiDB-lite"/>
    </source>
</evidence>
<dbReference type="HOGENOM" id="CLU_3038213_0_0_1"/>
<organism evidence="2 3">
    <name type="scientific">Trachipleistophora hominis</name>
    <name type="common">Microsporidian parasite</name>
    <dbReference type="NCBI Taxonomy" id="72359"/>
    <lineage>
        <taxon>Eukaryota</taxon>
        <taxon>Fungi</taxon>
        <taxon>Fungi incertae sedis</taxon>
        <taxon>Microsporidia</taxon>
        <taxon>Pleistophoridae</taxon>
        <taxon>Trachipleistophora</taxon>
    </lineage>
</organism>
<dbReference type="InParanoid" id="L7JU85"/>